<name>A0ABW2UDR8_9BACT</name>
<comment type="caution">
    <text evidence="1">The sequence shown here is derived from an EMBL/GenBank/DDBJ whole genome shotgun (WGS) entry which is preliminary data.</text>
</comment>
<sequence length="286" mass="32474">MSEPKVIAFATQKGGAGKSTISVHVASALAYVYGYKVAILDCDYPQNTVQVYRNQELQKINTDEAFKNRLLNQGITPYPVSISSVEKAVDSIESLEQQGFDFILVDTPGTINITGLPELLRMVQYIFLPMEADQGTVASTVGYMQVLSDYLKSAQPDPDESNLLGYYAFWNRYVKSEKKATYDKIEEFFQQKGLPLLQSRVELLIGYKEKRSTLFSLPERELEKLGLGKLIMEMLYTVLGPGQTTPRVRQLNCRPLLLQLKPLRLWMNSSYSYCTHFKIHFTHAKT</sequence>
<protein>
    <submittedName>
        <fullName evidence="1">ParA family protein</fullName>
    </submittedName>
</protein>
<dbReference type="Gene3D" id="3.40.50.300">
    <property type="entry name" value="P-loop containing nucleotide triphosphate hydrolases"/>
    <property type="match status" value="1"/>
</dbReference>
<dbReference type="InterPro" id="IPR015223">
    <property type="entry name" value="MipZ"/>
</dbReference>
<evidence type="ECO:0000313" key="2">
    <source>
        <dbReference type="Proteomes" id="UP001596513"/>
    </source>
</evidence>
<dbReference type="SUPFAM" id="SSF52540">
    <property type="entry name" value="P-loop containing nucleoside triphosphate hydrolases"/>
    <property type="match status" value="1"/>
</dbReference>
<dbReference type="RefSeq" id="WP_380206709.1">
    <property type="nucleotide sequence ID" value="NZ_JBHTEK010000004.1"/>
</dbReference>
<dbReference type="CDD" id="cd02042">
    <property type="entry name" value="ParAB_family"/>
    <property type="match status" value="1"/>
</dbReference>
<dbReference type="InterPro" id="IPR050678">
    <property type="entry name" value="DNA_Partitioning_ATPase"/>
</dbReference>
<dbReference type="PANTHER" id="PTHR13696">
    <property type="entry name" value="P-LOOP CONTAINING NUCLEOSIDE TRIPHOSPHATE HYDROLASE"/>
    <property type="match status" value="1"/>
</dbReference>
<proteinExistence type="predicted"/>
<dbReference type="Pfam" id="PF09140">
    <property type="entry name" value="MipZ"/>
    <property type="match status" value="1"/>
</dbReference>
<keyword evidence="2" id="KW-1185">Reference proteome</keyword>
<accession>A0ABW2UDR8</accession>
<gene>
    <name evidence="1" type="ORF">ACFQT0_28715</name>
</gene>
<dbReference type="InterPro" id="IPR027417">
    <property type="entry name" value="P-loop_NTPase"/>
</dbReference>
<reference evidence="2" key="1">
    <citation type="journal article" date="2019" name="Int. J. Syst. Evol. Microbiol.">
        <title>The Global Catalogue of Microorganisms (GCM) 10K type strain sequencing project: providing services to taxonomists for standard genome sequencing and annotation.</title>
        <authorList>
            <consortium name="The Broad Institute Genomics Platform"/>
            <consortium name="The Broad Institute Genome Sequencing Center for Infectious Disease"/>
            <person name="Wu L."/>
            <person name="Ma J."/>
        </authorList>
    </citation>
    <scope>NUCLEOTIDE SEQUENCE [LARGE SCALE GENOMIC DNA]</scope>
    <source>
        <strain evidence="2">JCM 19635</strain>
    </source>
</reference>
<dbReference type="Proteomes" id="UP001596513">
    <property type="component" value="Unassembled WGS sequence"/>
</dbReference>
<dbReference type="PANTHER" id="PTHR13696:SF52">
    <property type="entry name" value="PARA FAMILY PROTEIN CT_582"/>
    <property type="match status" value="1"/>
</dbReference>
<dbReference type="EMBL" id="JBHTEK010000004">
    <property type="protein sequence ID" value="MFC7670932.1"/>
    <property type="molecule type" value="Genomic_DNA"/>
</dbReference>
<evidence type="ECO:0000313" key="1">
    <source>
        <dbReference type="EMBL" id="MFC7670932.1"/>
    </source>
</evidence>
<organism evidence="1 2">
    <name type="scientific">Hymenobacter humi</name>
    <dbReference type="NCBI Taxonomy" id="1411620"/>
    <lineage>
        <taxon>Bacteria</taxon>
        <taxon>Pseudomonadati</taxon>
        <taxon>Bacteroidota</taxon>
        <taxon>Cytophagia</taxon>
        <taxon>Cytophagales</taxon>
        <taxon>Hymenobacteraceae</taxon>
        <taxon>Hymenobacter</taxon>
    </lineage>
</organism>